<name>A0A081BQZ8_9BACT</name>
<dbReference type="Proteomes" id="UP000030700">
    <property type="component" value="Unassembled WGS sequence"/>
</dbReference>
<organism evidence="4 5">
    <name type="scientific">Candidatus Moduliflexus flocculans</name>
    <dbReference type="NCBI Taxonomy" id="1499966"/>
    <lineage>
        <taxon>Bacteria</taxon>
        <taxon>Candidatus Moduliflexota</taxon>
        <taxon>Candidatus Moduliflexia</taxon>
        <taxon>Candidatus Moduliflexales</taxon>
        <taxon>Candidatus Moduliflexaceae</taxon>
    </lineage>
</organism>
<keyword evidence="5" id="KW-1185">Reference proteome</keyword>
<dbReference type="GO" id="GO:0051604">
    <property type="term" value="P:protein maturation"/>
    <property type="evidence" value="ECO:0007669"/>
    <property type="project" value="TreeGrafter"/>
</dbReference>
<dbReference type="PIRSF" id="PIRSF005622">
    <property type="entry name" value="Hydrgn_mat_hypD"/>
    <property type="match status" value="1"/>
</dbReference>
<accession>A0A081BQZ8</accession>
<dbReference type="PANTHER" id="PTHR30149">
    <property type="entry name" value="HYDROGENASE PROTEIN ASSEMBLY PROTEIN HYPD"/>
    <property type="match status" value="1"/>
</dbReference>
<dbReference type="Gene3D" id="3.40.50.11740">
    <property type="entry name" value="HypD, alpha/beta domain 2"/>
    <property type="match status" value="2"/>
</dbReference>
<dbReference type="InterPro" id="IPR042243">
    <property type="entry name" value="HypD_1"/>
</dbReference>
<dbReference type="GO" id="GO:0070025">
    <property type="term" value="F:carbon monoxide binding"/>
    <property type="evidence" value="ECO:0007669"/>
    <property type="project" value="TreeGrafter"/>
</dbReference>
<dbReference type="EMBL" id="DF820460">
    <property type="protein sequence ID" value="GAK53829.1"/>
    <property type="molecule type" value="Genomic_DNA"/>
</dbReference>
<evidence type="ECO:0000313" key="5">
    <source>
        <dbReference type="Proteomes" id="UP000030700"/>
    </source>
</evidence>
<evidence type="ECO:0000313" key="4">
    <source>
        <dbReference type="EMBL" id="GAK53829.1"/>
    </source>
</evidence>
<sequence>MNEFAAFSDRRLCQKLAAQIAEQMPPQPVTLMEVCGTHTMAIFQSGLRDLLPENVTLLSGPGCPVCVTPNQQIDRAIAIARSSPNVCLTTFGDMLRVPGSSSSLEQARAQGADVRVVYSALDALAIAEREPQTVVVFFGIGFETTTPTVAASVMDAQCREQRNYCVLAAHKIMPPAIQAIFESRKVKIDGLLLPGHVSTIIGRQAYDWLAQTYRKPCAIAGFTPVDILQAILSLMKQIASGVALVENCYARAVQETGNRAAQQIMAEVFEVCDSEWRGLGVIPQSGLQFRAAYRAFDASARFDLPVEPPREHPGCRCGDILRGAHLPPDCPLFGNACTPQTPVGACMVSSEGTCAAYYKYRKRGA</sequence>
<keyword evidence="2" id="KW-0479">Metal-binding</keyword>
<comment type="similarity">
    <text evidence="1">Belongs to the HypD family.</text>
</comment>
<dbReference type="STRING" id="1499966.U14_05103"/>
<dbReference type="Pfam" id="PF01924">
    <property type="entry name" value="HypD"/>
    <property type="match status" value="1"/>
</dbReference>
<dbReference type="AlphaFoldDB" id="A0A081BQZ8"/>
<protein>
    <submittedName>
        <fullName evidence="4">Hydrogenase formation HypD protein</fullName>
    </submittedName>
</protein>
<evidence type="ECO:0000256" key="2">
    <source>
        <dbReference type="ARBA" id="ARBA00022723"/>
    </source>
</evidence>
<dbReference type="PANTHER" id="PTHR30149:SF0">
    <property type="entry name" value="HYDROGENASE MATURATION FACTOR HYPD"/>
    <property type="match status" value="1"/>
</dbReference>
<dbReference type="Gene3D" id="6.10.20.100">
    <property type="match status" value="1"/>
</dbReference>
<gene>
    <name evidence="4" type="ORF">U14_05103</name>
</gene>
<dbReference type="GO" id="GO:0005506">
    <property type="term" value="F:iron ion binding"/>
    <property type="evidence" value="ECO:0007669"/>
    <property type="project" value="TreeGrafter"/>
</dbReference>
<dbReference type="InterPro" id="IPR002780">
    <property type="entry name" value="Hyd_form_HypD"/>
</dbReference>
<dbReference type="NCBIfam" id="TIGR00075">
    <property type="entry name" value="hypD"/>
    <property type="match status" value="1"/>
</dbReference>
<evidence type="ECO:0000256" key="1">
    <source>
        <dbReference type="ARBA" id="ARBA00007888"/>
    </source>
</evidence>
<keyword evidence="3" id="KW-0408">Iron</keyword>
<dbReference type="InterPro" id="IPR042244">
    <property type="entry name" value="HypD_2_sf"/>
</dbReference>
<evidence type="ECO:0000256" key="3">
    <source>
        <dbReference type="ARBA" id="ARBA00023004"/>
    </source>
</evidence>
<reference evidence="4 5" key="1">
    <citation type="journal article" date="2015" name="PeerJ">
        <title>First genomic representation of candidate bacterial phylum KSB3 points to enhanced environmental sensing as a trigger of wastewater bulking.</title>
        <authorList>
            <person name="Sekiguchi Y."/>
            <person name="Ohashi A."/>
            <person name="Parks D.H."/>
            <person name="Yamauchi T."/>
            <person name="Tyson G.W."/>
            <person name="Hugenholtz P."/>
        </authorList>
    </citation>
    <scope>NUCLEOTIDE SEQUENCE [LARGE SCALE GENOMIC DNA]</scope>
</reference>
<dbReference type="HOGENOM" id="CLU_048562_1_0_0"/>
<proteinExistence type="inferred from homology"/>
<dbReference type="GO" id="GO:0051539">
    <property type="term" value="F:4 iron, 4 sulfur cluster binding"/>
    <property type="evidence" value="ECO:0007669"/>
    <property type="project" value="TreeGrafter"/>
</dbReference>